<dbReference type="Pfam" id="PF00860">
    <property type="entry name" value="Xan_ur_permease"/>
    <property type="match status" value="1"/>
</dbReference>
<keyword evidence="9" id="KW-1185">Reference proteome</keyword>
<evidence type="ECO:0000313" key="8">
    <source>
        <dbReference type="EMBL" id="GFO02581.1"/>
    </source>
</evidence>
<feature type="compositionally biased region" description="Acidic residues" evidence="6">
    <location>
        <begin position="1"/>
        <end position="10"/>
    </location>
</feature>
<evidence type="ECO:0000256" key="1">
    <source>
        <dbReference type="ARBA" id="ARBA00004141"/>
    </source>
</evidence>
<dbReference type="AlphaFoldDB" id="A0AAV4A7D3"/>
<feature type="transmembrane region" description="Helical" evidence="7">
    <location>
        <begin position="317"/>
        <end position="346"/>
    </location>
</feature>
<feature type="non-terminal residue" evidence="8">
    <location>
        <position position="516"/>
    </location>
</feature>
<dbReference type="EMBL" id="BLXT01003611">
    <property type="protein sequence ID" value="GFO02581.1"/>
    <property type="molecule type" value="Genomic_DNA"/>
</dbReference>
<dbReference type="Proteomes" id="UP000735302">
    <property type="component" value="Unassembled WGS sequence"/>
</dbReference>
<feature type="transmembrane region" description="Helical" evidence="7">
    <location>
        <begin position="379"/>
        <end position="401"/>
    </location>
</feature>
<feature type="transmembrane region" description="Helical" evidence="7">
    <location>
        <begin position="495"/>
        <end position="515"/>
    </location>
</feature>
<comment type="caution">
    <text evidence="8">The sequence shown here is derived from an EMBL/GenBank/DDBJ whole genome shotgun (WGS) entry which is preliminary data.</text>
</comment>
<sequence>MPAGAGEEDFTANANVNEMQSLNDCPEEESFLDDKDTSSQVLLTSDSLERTDVSDNIACENGRNSHKAAKDEEEPVVEIEFEGITPLHYRISDVPPPHLLVLFGFQQALLSISSPLSVSIVVAEVVCAQNDDLIKAQVLSASMFMCGVATFLMNTFGVRLPIFQGPTAAYLIPLLAMTSTPEFQCPETYEGTNPADNTSVLLAVVANGTTVPARELILTKISQLSGSLVLVGVIHFILGLTGLVGIIVRYIGPVTLVPTIVLVGLFIYKVVVKFSEPSWLVASVTCIINLTLSLFLSKRQTPIPLWTPSRGFHIYWFPFHQVFSVLLSLLAGWAFSAILTVCGAFTDDPTSKGYLARTDAKGNIVAEAPFFDVPYPGKFGGYSFSIAGFLSFLIATMLSVLDSIGDYGACARTAQAIRPPRFAFNRGIAVEGIVSLFSGFLGCCHATVSYGGNIGAIGITRVASRRVFQLCGIIYICSATCGKLGALFLSIPIPVLGGSSLIMMGLFTGMVLSYLE</sequence>
<dbReference type="PANTHER" id="PTHR11119">
    <property type="entry name" value="XANTHINE-URACIL / VITAMIN C PERMEASE FAMILY MEMBER"/>
    <property type="match status" value="1"/>
</dbReference>
<evidence type="ECO:0000256" key="7">
    <source>
        <dbReference type="SAM" id="Phobius"/>
    </source>
</evidence>
<feature type="region of interest" description="Disordered" evidence="6">
    <location>
        <begin position="53"/>
        <end position="72"/>
    </location>
</feature>
<evidence type="ECO:0000256" key="3">
    <source>
        <dbReference type="ARBA" id="ARBA00022692"/>
    </source>
</evidence>
<keyword evidence="4 7" id="KW-1133">Transmembrane helix</keyword>
<protein>
    <submittedName>
        <fullName evidence="8">Solute carrier family 23 member 2</fullName>
    </submittedName>
</protein>
<accession>A0AAV4A7D3</accession>
<organism evidence="8 9">
    <name type="scientific">Plakobranchus ocellatus</name>
    <dbReference type="NCBI Taxonomy" id="259542"/>
    <lineage>
        <taxon>Eukaryota</taxon>
        <taxon>Metazoa</taxon>
        <taxon>Spiralia</taxon>
        <taxon>Lophotrochozoa</taxon>
        <taxon>Mollusca</taxon>
        <taxon>Gastropoda</taxon>
        <taxon>Heterobranchia</taxon>
        <taxon>Euthyneura</taxon>
        <taxon>Panpulmonata</taxon>
        <taxon>Sacoglossa</taxon>
        <taxon>Placobranchoidea</taxon>
        <taxon>Plakobranchidae</taxon>
        <taxon>Plakobranchus</taxon>
    </lineage>
</organism>
<evidence type="ECO:0000256" key="6">
    <source>
        <dbReference type="SAM" id="MobiDB-lite"/>
    </source>
</evidence>
<comment type="subcellular location">
    <subcellularLocation>
        <location evidence="1">Membrane</location>
        <topology evidence="1">Multi-pass membrane protein</topology>
    </subcellularLocation>
</comment>
<evidence type="ECO:0000256" key="2">
    <source>
        <dbReference type="ARBA" id="ARBA00008821"/>
    </source>
</evidence>
<dbReference type="GO" id="GO:0022857">
    <property type="term" value="F:transmembrane transporter activity"/>
    <property type="evidence" value="ECO:0007669"/>
    <property type="project" value="InterPro"/>
</dbReference>
<reference evidence="8 9" key="1">
    <citation type="journal article" date="2021" name="Elife">
        <title>Chloroplast acquisition without the gene transfer in kleptoplastic sea slugs, Plakobranchus ocellatus.</title>
        <authorList>
            <person name="Maeda T."/>
            <person name="Takahashi S."/>
            <person name="Yoshida T."/>
            <person name="Shimamura S."/>
            <person name="Takaki Y."/>
            <person name="Nagai Y."/>
            <person name="Toyoda A."/>
            <person name="Suzuki Y."/>
            <person name="Arimoto A."/>
            <person name="Ishii H."/>
            <person name="Satoh N."/>
            <person name="Nishiyama T."/>
            <person name="Hasebe M."/>
            <person name="Maruyama T."/>
            <person name="Minagawa J."/>
            <person name="Obokata J."/>
            <person name="Shigenobu S."/>
        </authorList>
    </citation>
    <scope>NUCLEOTIDE SEQUENCE [LARGE SCALE GENOMIC DNA]</scope>
</reference>
<dbReference type="InterPro" id="IPR006043">
    <property type="entry name" value="NCS2"/>
</dbReference>
<keyword evidence="3 7" id="KW-0812">Transmembrane</keyword>
<evidence type="ECO:0000313" key="9">
    <source>
        <dbReference type="Proteomes" id="UP000735302"/>
    </source>
</evidence>
<feature type="transmembrane region" description="Helical" evidence="7">
    <location>
        <begin position="278"/>
        <end position="296"/>
    </location>
</feature>
<feature type="transmembrane region" description="Helical" evidence="7">
    <location>
        <begin position="254"/>
        <end position="272"/>
    </location>
</feature>
<feature type="compositionally biased region" description="Polar residues" evidence="6">
    <location>
        <begin position="12"/>
        <end position="23"/>
    </location>
</feature>
<keyword evidence="5 7" id="KW-0472">Membrane</keyword>
<proteinExistence type="inferred from homology"/>
<name>A0AAV4A7D3_9GAST</name>
<gene>
    <name evidence="8" type="ORF">PoB_002908600</name>
</gene>
<evidence type="ECO:0000256" key="5">
    <source>
        <dbReference type="ARBA" id="ARBA00023136"/>
    </source>
</evidence>
<evidence type="ECO:0000256" key="4">
    <source>
        <dbReference type="ARBA" id="ARBA00022989"/>
    </source>
</evidence>
<feature type="transmembrane region" description="Helical" evidence="7">
    <location>
        <begin position="224"/>
        <end position="247"/>
    </location>
</feature>
<feature type="transmembrane region" description="Helical" evidence="7">
    <location>
        <begin position="467"/>
        <end position="489"/>
    </location>
</feature>
<dbReference type="GO" id="GO:0016020">
    <property type="term" value="C:membrane"/>
    <property type="evidence" value="ECO:0007669"/>
    <property type="project" value="UniProtKB-SubCell"/>
</dbReference>
<feature type="region of interest" description="Disordered" evidence="6">
    <location>
        <begin position="1"/>
        <end position="39"/>
    </location>
</feature>
<comment type="similarity">
    <text evidence="2">Belongs to the nucleobase:cation symporter-2 (NCS2) (TC 2.A.40) family.</text>
</comment>